<gene>
    <name evidence="2" type="ORF">BDQ94DRAFT_138801</name>
</gene>
<keyword evidence="1" id="KW-0732">Signal</keyword>
<accession>A0A3F3QAM0</accession>
<keyword evidence="3" id="KW-1185">Reference proteome</keyword>
<evidence type="ECO:0000313" key="2">
    <source>
        <dbReference type="EMBL" id="RDH36260.1"/>
    </source>
</evidence>
<organism evidence="2 3">
    <name type="scientific">Aspergillus welwitschiae</name>
    <dbReference type="NCBI Taxonomy" id="1341132"/>
    <lineage>
        <taxon>Eukaryota</taxon>
        <taxon>Fungi</taxon>
        <taxon>Dikarya</taxon>
        <taxon>Ascomycota</taxon>
        <taxon>Pezizomycotina</taxon>
        <taxon>Eurotiomycetes</taxon>
        <taxon>Eurotiomycetidae</taxon>
        <taxon>Eurotiales</taxon>
        <taxon>Aspergillaceae</taxon>
        <taxon>Aspergillus</taxon>
        <taxon>Aspergillus subgen. Circumdati</taxon>
    </lineage>
</organism>
<dbReference type="AlphaFoldDB" id="A0A3F3QAM0"/>
<evidence type="ECO:0000313" key="3">
    <source>
        <dbReference type="Proteomes" id="UP000253729"/>
    </source>
</evidence>
<protein>
    <submittedName>
        <fullName evidence="2">Uncharacterized protein</fullName>
    </submittedName>
</protein>
<feature type="signal peptide" evidence="1">
    <location>
        <begin position="1"/>
        <end position="18"/>
    </location>
</feature>
<reference evidence="2 3" key="1">
    <citation type="submission" date="2018-07" db="EMBL/GenBank/DDBJ databases">
        <title>The genomes of Aspergillus section Nigri reveals drivers in fungal speciation.</title>
        <authorList>
            <consortium name="DOE Joint Genome Institute"/>
            <person name="Vesth T.C."/>
            <person name="Nybo J."/>
            <person name="Theobald S."/>
            <person name="Brandl J."/>
            <person name="Frisvad J.C."/>
            <person name="Nielsen K.F."/>
            <person name="Lyhne E.K."/>
            <person name="Kogle M.E."/>
            <person name="Kuo A."/>
            <person name="Riley R."/>
            <person name="Clum A."/>
            <person name="Nolan M."/>
            <person name="Lipzen A."/>
            <person name="Salamov A."/>
            <person name="Henrissat B."/>
            <person name="Wiebenga A."/>
            <person name="De vries R.P."/>
            <person name="Grigoriev I.V."/>
            <person name="Mortensen U.H."/>
            <person name="Andersen M.R."/>
            <person name="Baker S.E."/>
        </authorList>
    </citation>
    <scope>NUCLEOTIDE SEQUENCE [LARGE SCALE GENOMIC DNA]</scope>
    <source>
        <strain evidence="2 3">CBS 139.54b</strain>
    </source>
</reference>
<proteinExistence type="predicted"/>
<dbReference type="Proteomes" id="UP000253729">
    <property type="component" value="Unassembled WGS sequence"/>
</dbReference>
<dbReference type="EMBL" id="KZ852038">
    <property type="protein sequence ID" value="RDH36260.1"/>
    <property type="molecule type" value="Genomic_DNA"/>
</dbReference>
<evidence type="ECO:0000256" key="1">
    <source>
        <dbReference type="SAM" id="SignalP"/>
    </source>
</evidence>
<name>A0A3F3QAM0_9EURO</name>
<sequence>MLIYLICSLLSLAFHVLAMNMDFMYPETFASTLGLLFYHFSFFLRSNFPSSHFVLIAC</sequence>
<dbReference type="GeneID" id="38133665"/>
<feature type="chain" id="PRO_5017750774" evidence="1">
    <location>
        <begin position="19"/>
        <end position="58"/>
    </location>
</feature>
<dbReference type="RefSeq" id="XP_026629282.1">
    <property type="nucleotide sequence ID" value="XM_026765309.1"/>
</dbReference>